<dbReference type="OrthoDB" id="47007at2759"/>
<reference evidence="1" key="1">
    <citation type="submission" date="2014-12" db="EMBL/GenBank/DDBJ databases">
        <title>Genome Sequence of Valsa Canker Pathogens Uncovers a Specific Adaption of Colonization on Woody Bark.</title>
        <authorList>
            <person name="Yin Z."/>
            <person name="Liu H."/>
            <person name="Gao X."/>
            <person name="Li Z."/>
            <person name="Song N."/>
            <person name="Ke X."/>
            <person name="Dai Q."/>
            <person name="Wu Y."/>
            <person name="Sun Y."/>
            <person name="Xu J.-R."/>
            <person name="Kang Z.K."/>
            <person name="Wang L."/>
            <person name="Huang L."/>
        </authorList>
    </citation>
    <scope>NUCLEOTIDE SEQUENCE [LARGE SCALE GENOMIC DNA]</scope>
    <source>
        <strain evidence="1">03-8</strain>
    </source>
</reference>
<protein>
    <submittedName>
        <fullName evidence="1">Uncharacterized protein</fullName>
    </submittedName>
</protein>
<dbReference type="AlphaFoldDB" id="A0A194W2Q6"/>
<evidence type="ECO:0000313" key="1">
    <source>
        <dbReference type="EMBL" id="KUI70562.1"/>
    </source>
</evidence>
<keyword evidence="2" id="KW-1185">Reference proteome</keyword>
<organism evidence="1 2">
    <name type="scientific">Cytospora mali</name>
    <name type="common">Apple Valsa canker fungus</name>
    <name type="synonym">Valsa mali</name>
    <dbReference type="NCBI Taxonomy" id="578113"/>
    <lineage>
        <taxon>Eukaryota</taxon>
        <taxon>Fungi</taxon>
        <taxon>Dikarya</taxon>
        <taxon>Ascomycota</taxon>
        <taxon>Pezizomycotina</taxon>
        <taxon>Sordariomycetes</taxon>
        <taxon>Sordariomycetidae</taxon>
        <taxon>Diaporthales</taxon>
        <taxon>Cytosporaceae</taxon>
        <taxon>Cytospora</taxon>
    </lineage>
</organism>
<dbReference type="Proteomes" id="UP000078559">
    <property type="component" value="Chromosome 6"/>
</dbReference>
<accession>A0A194W2Q6</accession>
<proteinExistence type="predicted"/>
<evidence type="ECO:0000313" key="2">
    <source>
        <dbReference type="Proteomes" id="UP000078559"/>
    </source>
</evidence>
<name>A0A194W2Q6_CYTMA</name>
<dbReference type="EMBL" id="CM003103">
    <property type="protein sequence ID" value="KUI70562.1"/>
    <property type="molecule type" value="Genomic_DNA"/>
</dbReference>
<gene>
    <name evidence="1" type="ORF">VM1G_06542</name>
</gene>
<sequence length="163" mass="17538">MGWEGTCAAARVEARALLGAVGAGPLFNSTLVVTMADTSSQPSSALSEVHTASLLSDVHVITESAIVWVDTDGETRYLLQSCQAPLNQVAFDFKVDAASEAACFKLRVRLPGDDRPLFLYVHPEQVTSLVLLDPDDMAQDVQQKLGDTPVICLQFNLSCRGSR</sequence>